<keyword evidence="5" id="KW-1185">Reference proteome</keyword>
<proteinExistence type="inferred from homology"/>
<feature type="compositionally biased region" description="Polar residues" evidence="2">
    <location>
        <begin position="26"/>
        <end position="48"/>
    </location>
</feature>
<protein>
    <recommendedName>
        <fullName evidence="3">SRR1-like domain-containing protein</fullName>
    </recommendedName>
</protein>
<dbReference type="Proteomes" id="UP001150907">
    <property type="component" value="Unassembled WGS sequence"/>
</dbReference>
<dbReference type="Pfam" id="PF07985">
    <property type="entry name" value="SRR1"/>
    <property type="match status" value="1"/>
</dbReference>
<evidence type="ECO:0000313" key="4">
    <source>
        <dbReference type="EMBL" id="KAJ2000887.1"/>
    </source>
</evidence>
<dbReference type="PANTHER" id="PTHR28626:SF3">
    <property type="entry name" value="SRR1-LIKE PROTEIN"/>
    <property type="match status" value="1"/>
</dbReference>
<dbReference type="InterPro" id="IPR040044">
    <property type="entry name" value="SRR1L"/>
</dbReference>
<sequence>MSAQTADVDADGFTRVAAKGRRNRSSKASSLSLKQTVPDSSIDTSSAGQGYATIPRKRLSKKYQQRSKTDVELQVEDVKVKLEVLRTGKFSQELQTCVDVVNLFGPEEIVCYGIGSLASQVSQWQLALVLLINQYVGVDICAFDPVTLATDIETFHRFGISMIAENEEAKRVATKRTLFFMPHCEQFLYDNVLAANWEPDQLARVLIIGNHLARYKDIQSGDEFAKNSPFISRVLPHVTCTDLPSEKLLNLRHCPFAFTDTCLQQFRTNSETIDRRHNS</sequence>
<comment type="similarity">
    <text evidence="1">Belongs to the SRR1 family.</text>
</comment>
<dbReference type="GO" id="GO:0005634">
    <property type="term" value="C:nucleus"/>
    <property type="evidence" value="ECO:0007669"/>
    <property type="project" value="TreeGrafter"/>
</dbReference>
<reference evidence="4" key="1">
    <citation type="submission" date="2022-07" db="EMBL/GenBank/DDBJ databases">
        <title>Phylogenomic reconstructions and comparative analyses of Kickxellomycotina fungi.</title>
        <authorList>
            <person name="Reynolds N.K."/>
            <person name="Stajich J.E."/>
            <person name="Barry K."/>
            <person name="Grigoriev I.V."/>
            <person name="Crous P."/>
            <person name="Smith M.E."/>
        </authorList>
    </citation>
    <scope>NUCLEOTIDE SEQUENCE</scope>
    <source>
        <strain evidence="4">IMI 214461</strain>
    </source>
</reference>
<dbReference type="EMBL" id="JANBQF010000473">
    <property type="protein sequence ID" value="KAJ2000887.1"/>
    <property type="molecule type" value="Genomic_DNA"/>
</dbReference>
<feature type="region of interest" description="Disordered" evidence="2">
    <location>
        <begin position="1"/>
        <end position="49"/>
    </location>
</feature>
<evidence type="ECO:0000256" key="1">
    <source>
        <dbReference type="ARBA" id="ARBA00009856"/>
    </source>
</evidence>
<dbReference type="PANTHER" id="PTHR28626">
    <property type="entry name" value="SRR1-LIKE PROTEIN"/>
    <property type="match status" value="1"/>
</dbReference>
<accession>A0A9W8EI76</accession>
<organism evidence="4 5">
    <name type="scientific">Coemansia thaxteri</name>
    <dbReference type="NCBI Taxonomy" id="2663907"/>
    <lineage>
        <taxon>Eukaryota</taxon>
        <taxon>Fungi</taxon>
        <taxon>Fungi incertae sedis</taxon>
        <taxon>Zoopagomycota</taxon>
        <taxon>Kickxellomycotina</taxon>
        <taxon>Kickxellomycetes</taxon>
        <taxon>Kickxellales</taxon>
        <taxon>Kickxellaceae</taxon>
        <taxon>Coemansia</taxon>
    </lineage>
</organism>
<evidence type="ECO:0000313" key="5">
    <source>
        <dbReference type="Proteomes" id="UP001150907"/>
    </source>
</evidence>
<evidence type="ECO:0000259" key="3">
    <source>
        <dbReference type="Pfam" id="PF07985"/>
    </source>
</evidence>
<dbReference type="InterPro" id="IPR012942">
    <property type="entry name" value="SRR1-like"/>
</dbReference>
<evidence type="ECO:0000256" key="2">
    <source>
        <dbReference type="SAM" id="MobiDB-lite"/>
    </source>
</evidence>
<dbReference type="GO" id="GO:0005737">
    <property type="term" value="C:cytoplasm"/>
    <property type="evidence" value="ECO:0007669"/>
    <property type="project" value="TreeGrafter"/>
</dbReference>
<feature type="domain" description="SRR1-like" evidence="3">
    <location>
        <begin position="105"/>
        <end position="264"/>
    </location>
</feature>
<name>A0A9W8EI76_9FUNG</name>
<comment type="caution">
    <text evidence="4">The sequence shown here is derived from an EMBL/GenBank/DDBJ whole genome shotgun (WGS) entry which is preliminary data.</text>
</comment>
<dbReference type="AlphaFoldDB" id="A0A9W8EI76"/>
<gene>
    <name evidence="4" type="ORF">H4R26_004406</name>
</gene>
<dbReference type="OrthoDB" id="551431at2759"/>